<evidence type="ECO:0000313" key="2">
    <source>
        <dbReference type="EMBL" id="KAL1189695.1"/>
    </source>
</evidence>
<keyword evidence="3" id="KW-1185">Reference proteome</keyword>
<accession>A0ABD0Z4R7</accession>
<evidence type="ECO:0000256" key="1">
    <source>
        <dbReference type="SAM" id="SignalP"/>
    </source>
</evidence>
<feature type="signal peptide" evidence="1">
    <location>
        <begin position="1"/>
        <end position="17"/>
    </location>
</feature>
<dbReference type="EMBL" id="JBANAX010000889">
    <property type="protein sequence ID" value="KAL1189695.1"/>
    <property type="molecule type" value="Genomic_DNA"/>
</dbReference>
<protein>
    <submittedName>
        <fullName evidence="2">Glycine-rich protein 5</fullName>
    </submittedName>
</protein>
<sequence>MASKSLFFVALLIGSLAFTSFASVANRKLKSGLKDEKTFFHHHGGHGGGRGLGEGAGGGGAGGGYSGGAGGGSWFGGGAGSDINGRCGGGLP</sequence>
<feature type="chain" id="PRO_5044814886" evidence="1">
    <location>
        <begin position="18"/>
        <end position="92"/>
    </location>
</feature>
<comment type="caution">
    <text evidence="2">The sequence shown here is derived from an EMBL/GenBank/DDBJ whole genome shotgun (WGS) entry which is preliminary data.</text>
</comment>
<reference evidence="2 3" key="1">
    <citation type="submission" date="2024-04" db="EMBL/GenBank/DDBJ databases">
        <title>Genome assembly C_amara_ONT_v2.</title>
        <authorList>
            <person name="Yant L."/>
            <person name="Moore C."/>
            <person name="Slenker M."/>
        </authorList>
    </citation>
    <scope>NUCLEOTIDE SEQUENCE [LARGE SCALE GENOMIC DNA]</scope>
    <source>
        <tissue evidence="2">Leaf</tissue>
    </source>
</reference>
<gene>
    <name evidence="2" type="ORF">V5N11_035974</name>
</gene>
<proteinExistence type="predicted"/>
<organism evidence="2 3">
    <name type="scientific">Cardamine amara subsp. amara</name>
    <dbReference type="NCBI Taxonomy" id="228776"/>
    <lineage>
        <taxon>Eukaryota</taxon>
        <taxon>Viridiplantae</taxon>
        <taxon>Streptophyta</taxon>
        <taxon>Embryophyta</taxon>
        <taxon>Tracheophyta</taxon>
        <taxon>Spermatophyta</taxon>
        <taxon>Magnoliopsida</taxon>
        <taxon>eudicotyledons</taxon>
        <taxon>Gunneridae</taxon>
        <taxon>Pentapetalae</taxon>
        <taxon>rosids</taxon>
        <taxon>malvids</taxon>
        <taxon>Brassicales</taxon>
        <taxon>Brassicaceae</taxon>
        <taxon>Cardamineae</taxon>
        <taxon>Cardamine</taxon>
    </lineage>
</organism>
<evidence type="ECO:0000313" key="3">
    <source>
        <dbReference type="Proteomes" id="UP001558713"/>
    </source>
</evidence>
<keyword evidence="1" id="KW-0732">Signal</keyword>
<name>A0ABD0Z4R7_CARAN</name>
<dbReference type="AlphaFoldDB" id="A0ABD0Z4R7"/>
<dbReference type="Proteomes" id="UP001558713">
    <property type="component" value="Unassembled WGS sequence"/>
</dbReference>